<organism evidence="1 2">
    <name type="scientific">Trichinella spiralis</name>
    <name type="common">Trichina worm</name>
    <dbReference type="NCBI Taxonomy" id="6334"/>
    <lineage>
        <taxon>Eukaryota</taxon>
        <taxon>Metazoa</taxon>
        <taxon>Ecdysozoa</taxon>
        <taxon>Nematoda</taxon>
        <taxon>Enoplea</taxon>
        <taxon>Dorylaimia</taxon>
        <taxon>Trichinellida</taxon>
        <taxon>Trichinellidae</taxon>
        <taxon>Trichinella</taxon>
    </lineage>
</organism>
<name>A0ABR3KN79_TRISP</name>
<comment type="caution">
    <text evidence="1">The sequence shown here is derived from an EMBL/GenBank/DDBJ whole genome shotgun (WGS) entry which is preliminary data.</text>
</comment>
<reference evidence="1 2" key="1">
    <citation type="submission" date="2024-07" db="EMBL/GenBank/DDBJ databases">
        <title>Enhanced genomic and transcriptomic resources for Trichinella pseudospiralis and T. spiralis underpin the discovery of pronounced molecular differences between stages and species.</title>
        <authorList>
            <person name="Pasi K.K."/>
            <person name="La Rosa G."/>
            <person name="Gomez-Morales M.A."/>
            <person name="Tosini F."/>
            <person name="Sumanam S."/>
            <person name="Young N.D."/>
            <person name="Chang B.C."/>
            <person name="Robin G.B."/>
        </authorList>
    </citation>
    <scope>NUCLEOTIDE SEQUENCE [LARGE SCALE GENOMIC DNA]</scope>
    <source>
        <strain evidence="1">ISS534</strain>
    </source>
</reference>
<proteinExistence type="predicted"/>
<gene>
    <name evidence="1" type="ORF">TSPI_02338</name>
</gene>
<evidence type="ECO:0000313" key="2">
    <source>
        <dbReference type="Proteomes" id="UP001558632"/>
    </source>
</evidence>
<keyword evidence="2" id="KW-1185">Reference proteome</keyword>
<protein>
    <submittedName>
        <fullName evidence="1">Protein CELLULOSE SYNTHASE INTERACTIVE</fullName>
    </submittedName>
</protein>
<dbReference type="EMBL" id="JBEUSY010000254">
    <property type="protein sequence ID" value="KAL1240563.1"/>
    <property type="molecule type" value="Genomic_DNA"/>
</dbReference>
<evidence type="ECO:0000313" key="1">
    <source>
        <dbReference type="EMBL" id="KAL1240563.1"/>
    </source>
</evidence>
<sequence>MDCEPCLLALGIELSRNNFPSSTTCIRTNFLTDVRAIEHEMIAATAAAVWFVSFIQMQPTKNQLIVRHYFL</sequence>
<accession>A0ABR3KN79</accession>
<dbReference type="Proteomes" id="UP001558632">
    <property type="component" value="Unassembled WGS sequence"/>
</dbReference>